<comment type="subcellular location">
    <subcellularLocation>
        <location evidence="1">Cell membrane</location>
        <topology evidence="1">Multi-pass membrane protein</topology>
    </subcellularLocation>
</comment>
<evidence type="ECO:0000256" key="2">
    <source>
        <dbReference type="ARBA" id="ARBA00006679"/>
    </source>
</evidence>
<dbReference type="InterPro" id="IPR032808">
    <property type="entry name" value="DoxX"/>
</dbReference>
<evidence type="ECO:0000256" key="3">
    <source>
        <dbReference type="ARBA" id="ARBA00022475"/>
    </source>
</evidence>
<proteinExistence type="inferred from homology"/>
<reference evidence="9 12" key="2">
    <citation type="submission" date="2020-02" db="EMBL/GenBank/DDBJ databases">
        <title>WGS of Micromonospora spp. isolated from hot spring.</title>
        <authorList>
            <person name="Thawai C."/>
        </authorList>
    </citation>
    <scope>NUCLEOTIDE SEQUENCE [LARGE SCALE GENOMIC DNA]</scope>
    <source>
        <strain evidence="9 12">TMS7</strain>
    </source>
</reference>
<keyword evidence="3" id="KW-1003">Cell membrane</keyword>
<keyword evidence="4 8" id="KW-0812">Transmembrane</keyword>
<evidence type="ECO:0000256" key="5">
    <source>
        <dbReference type="ARBA" id="ARBA00022989"/>
    </source>
</evidence>
<feature type="transmembrane region" description="Helical" evidence="8">
    <location>
        <begin position="12"/>
        <end position="31"/>
    </location>
</feature>
<evidence type="ECO:0000256" key="1">
    <source>
        <dbReference type="ARBA" id="ARBA00004651"/>
    </source>
</evidence>
<evidence type="ECO:0000313" key="12">
    <source>
        <dbReference type="Proteomes" id="UP000477779"/>
    </source>
</evidence>
<dbReference type="GO" id="GO:0005886">
    <property type="term" value="C:plasma membrane"/>
    <property type="evidence" value="ECO:0007669"/>
    <property type="project" value="UniProtKB-SubCell"/>
</dbReference>
<keyword evidence="5 8" id="KW-1133">Transmembrane helix</keyword>
<evidence type="ECO:0000256" key="4">
    <source>
        <dbReference type="ARBA" id="ARBA00022692"/>
    </source>
</evidence>
<organism evidence="9 12">
    <name type="scientific">Micromonospora terminaliae</name>
    <dbReference type="NCBI Taxonomy" id="1914461"/>
    <lineage>
        <taxon>Bacteria</taxon>
        <taxon>Bacillati</taxon>
        <taxon>Actinomycetota</taxon>
        <taxon>Actinomycetes</taxon>
        <taxon>Micromonosporales</taxon>
        <taxon>Micromonosporaceae</taxon>
        <taxon>Micromonospora</taxon>
    </lineage>
</organism>
<evidence type="ECO:0000313" key="9">
    <source>
        <dbReference type="EMBL" id="NES31472.1"/>
    </source>
</evidence>
<evidence type="ECO:0000256" key="8">
    <source>
        <dbReference type="SAM" id="Phobius"/>
    </source>
</evidence>
<reference evidence="10 11" key="1">
    <citation type="submission" date="2019-10" db="EMBL/GenBank/DDBJ databases">
        <title>Genome Sequence of Micromonospora terminaliae DSM 101760.</title>
        <authorList>
            <person name="Guo L."/>
        </authorList>
    </citation>
    <scope>NUCLEOTIDE SEQUENCE [LARGE SCALE GENOMIC DNA]</scope>
    <source>
        <strain evidence="10 11">DSM 101760</strain>
    </source>
</reference>
<name>A0AAJ3DM19_9ACTN</name>
<dbReference type="PANTHER" id="PTHR33452:SF4">
    <property type="entry name" value="BLL4328 PROTEIN"/>
    <property type="match status" value="1"/>
</dbReference>
<dbReference type="EMBL" id="JAAHBZ010000018">
    <property type="protein sequence ID" value="NES31472.1"/>
    <property type="molecule type" value="Genomic_DNA"/>
</dbReference>
<evidence type="ECO:0000256" key="6">
    <source>
        <dbReference type="ARBA" id="ARBA00023136"/>
    </source>
</evidence>
<sequence length="156" mass="16538">MVPARLNGPVLSLFRMVTGVLFLCHGAASLFGILGGNPMTGQALPFAEWPGWWAALIQLVCGGLVLVGLLTRPAALLASGSMAYAYFVVHQPDHPLPLHNGGELAALFCWSFLLVAVLGPGKLGPGRVALPPPRSRHRDRRPSLGPGLTDCSPRSW</sequence>
<evidence type="ECO:0000313" key="11">
    <source>
        <dbReference type="Proteomes" id="UP000402241"/>
    </source>
</evidence>
<keyword evidence="6 8" id="KW-0472">Membrane</keyword>
<evidence type="ECO:0000313" key="10">
    <source>
        <dbReference type="EMBL" id="QGL49716.1"/>
    </source>
</evidence>
<dbReference type="EMBL" id="CP045309">
    <property type="protein sequence ID" value="QGL49716.1"/>
    <property type="molecule type" value="Genomic_DNA"/>
</dbReference>
<feature type="transmembrane region" description="Helical" evidence="8">
    <location>
        <begin position="51"/>
        <end position="70"/>
    </location>
</feature>
<dbReference type="Proteomes" id="UP000477779">
    <property type="component" value="Unassembled WGS sequence"/>
</dbReference>
<comment type="similarity">
    <text evidence="2">Belongs to the DoxX family.</text>
</comment>
<dbReference type="AlphaFoldDB" id="A0AAJ3DM19"/>
<feature type="region of interest" description="Disordered" evidence="7">
    <location>
        <begin position="128"/>
        <end position="156"/>
    </location>
</feature>
<dbReference type="Pfam" id="PF07681">
    <property type="entry name" value="DoxX"/>
    <property type="match status" value="1"/>
</dbReference>
<dbReference type="InterPro" id="IPR051907">
    <property type="entry name" value="DoxX-like_oxidoreductase"/>
</dbReference>
<dbReference type="PANTHER" id="PTHR33452">
    <property type="entry name" value="OXIDOREDUCTASE CATD-RELATED"/>
    <property type="match status" value="1"/>
</dbReference>
<keyword evidence="11" id="KW-1185">Reference proteome</keyword>
<dbReference type="Proteomes" id="UP000402241">
    <property type="component" value="Chromosome"/>
</dbReference>
<accession>A0AAJ3DM19</accession>
<protein>
    <submittedName>
        <fullName evidence="10">DoxX family membrane protein</fullName>
    </submittedName>
    <submittedName>
        <fullName evidence="9">DoxX family protein</fullName>
    </submittedName>
</protein>
<evidence type="ECO:0000256" key="7">
    <source>
        <dbReference type="SAM" id="MobiDB-lite"/>
    </source>
</evidence>
<gene>
    <name evidence="9" type="ORF">G3561_28440</name>
    <name evidence="10" type="ORF">GCE86_23410</name>
</gene>